<feature type="transmembrane region" description="Helical" evidence="1">
    <location>
        <begin position="228"/>
        <end position="249"/>
    </location>
</feature>
<evidence type="ECO:0000259" key="2">
    <source>
        <dbReference type="Pfam" id="PF00892"/>
    </source>
</evidence>
<dbReference type="Proteomes" id="UP000293671">
    <property type="component" value="Unassembled WGS sequence"/>
</dbReference>
<feature type="transmembrane region" description="Helical" evidence="1">
    <location>
        <begin position="281"/>
        <end position="299"/>
    </location>
</feature>
<feature type="transmembrane region" description="Helical" evidence="1">
    <location>
        <begin position="189"/>
        <end position="208"/>
    </location>
</feature>
<dbReference type="EMBL" id="SHKP01000004">
    <property type="protein sequence ID" value="RZU02307.1"/>
    <property type="molecule type" value="Genomic_DNA"/>
</dbReference>
<comment type="caution">
    <text evidence="3">The sequence shown here is derived from an EMBL/GenBank/DDBJ whole genome shotgun (WGS) entry which is preliminary data.</text>
</comment>
<keyword evidence="1" id="KW-0812">Transmembrane</keyword>
<feature type="transmembrane region" description="Helical" evidence="1">
    <location>
        <begin position="33"/>
        <end position="53"/>
    </location>
</feature>
<dbReference type="RefSeq" id="WP_130430079.1">
    <property type="nucleotide sequence ID" value="NZ_SHKP01000004.1"/>
</dbReference>
<dbReference type="OrthoDB" id="9783707at2"/>
<dbReference type="InterPro" id="IPR000620">
    <property type="entry name" value="EamA_dom"/>
</dbReference>
<keyword evidence="1" id="KW-0472">Membrane</keyword>
<feature type="transmembrane region" description="Helical" evidence="1">
    <location>
        <begin position="65"/>
        <end position="86"/>
    </location>
</feature>
<feature type="transmembrane region" description="Helical" evidence="1">
    <location>
        <begin position="162"/>
        <end position="182"/>
    </location>
</feature>
<protein>
    <submittedName>
        <fullName evidence="3">EamA-like transporter family protein</fullName>
    </submittedName>
</protein>
<evidence type="ECO:0000256" key="1">
    <source>
        <dbReference type="SAM" id="Phobius"/>
    </source>
</evidence>
<gene>
    <name evidence="3" type="ORF">EV670_0330</name>
</gene>
<proteinExistence type="predicted"/>
<dbReference type="Pfam" id="PF00892">
    <property type="entry name" value="EamA"/>
    <property type="match status" value="1"/>
</dbReference>
<evidence type="ECO:0000313" key="4">
    <source>
        <dbReference type="Proteomes" id="UP000293671"/>
    </source>
</evidence>
<dbReference type="AlphaFoldDB" id="A0A4Q7VZM9"/>
<feature type="transmembrane region" description="Helical" evidence="1">
    <location>
        <begin position="121"/>
        <end position="142"/>
    </location>
</feature>
<feature type="transmembrane region" description="Helical" evidence="1">
    <location>
        <begin position="92"/>
        <end position="114"/>
    </location>
</feature>
<reference evidence="3 4" key="1">
    <citation type="submission" date="2019-02" db="EMBL/GenBank/DDBJ databases">
        <title>Genomic Encyclopedia of Type Strains, Phase IV (KMG-IV): sequencing the most valuable type-strain genomes for metagenomic binning, comparative biology and taxonomic classification.</title>
        <authorList>
            <person name="Goeker M."/>
        </authorList>
    </citation>
    <scope>NUCLEOTIDE SEQUENCE [LARGE SCALE GENOMIC DNA]</scope>
    <source>
        <strain evidence="3 4">DSM 19570</strain>
    </source>
</reference>
<dbReference type="Gene3D" id="1.10.3730.20">
    <property type="match status" value="2"/>
</dbReference>
<sequence>MPTLALALVLAAALLHALWNLAAKRAGGDHRFVLLVALMIGVLWAPVGLWAGWDAVPLWGWQEWGIVLASGLVHLAYFTVLLRGYRASDLTVVYPLARGTGPLLTAVLAVLLLGESIAAHAVAGVLAVTLGVFLVAGGPRMLRALRRGGGLGAEEALAHRRVRLGIGYGFATGVLIAGYTMIDGVAVKLLLISPILVDYFGNVMRIPFALPAALRDRAGTLAAWRAQWRWALVVALLSPAAYVMVLYAVRMAPLSLVAPAREVSMLFAAVLGGRLLGEGDVMLRIAGAACIAGGVAALAI</sequence>
<feature type="domain" description="EamA" evidence="2">
    <location>
        <begin position="5"/>
        <end position="135"/>
    </location>
</feature>
<organism evidence="3 4">
    <name type="scientific">Rivibacter subsaxonicus</name>
    <dbReference type="NCBI Taxonomy" id="457575"/>
    <lineage>
        <taxon>Bacteria</taxon>
        <taxon>Pseudomonadati</taxon>
        <taxon>Pseudomonadota</taxon>
        <taxon>Betaproteobacteria</taxon>
        <taxon>Burkholderiales</taxon>
        <taxon>Rivibacter</taxon>
    </lineage>
</organism>
<dbReference type="GO" id="GO:0016020">
    <property type="term" value="C:membrane"/>
    <property type="evidence" value="ECO:0007669"/>
    <property type="project" value="InterPro"/>
</dbReference>
<keyword evidence="4" id="KW-1185">Reference proteome</keyword>
<dbReference type="SUPFAM" id="SSF103481">
    <property type="entry name" value="Multidrug resistance efflux transporter EmrE"/>
    <property type="match status" value="2"/>
</dbReference>
<keyword evidence="1" id="KW-1133">Transmembrane helix</keyword>
<evidence type="ECO:0000313" key="3">
    <source>
        <dbReference type="EMBL" id="RZU02307.1"/>
    </source>
</evidence>
<name>A0A4Q7VZM9_9BURK</name>
<dbReference type="InterPro" id="IPR037185">
    <property type="entry name" value="EmrE-like"/>
</dbReference>
<accession>A0A4Q7VZM9</accession>